<dbReference type="InterPro" id="IPR006121">
    <property type="entry name" value="HMA_dom"/>
</dbReference>
<organism evidence="4 5">
    <name type="scientific">Natronococcus pandeyae</name>
    <dbReference type="NCBI Taxonomy" id="2055836"/>
    <lineage>
        <taxon>Archaea</taxon>
        <taxon>Methanobacteriati</taxon>
        <taxon>Methanobacteriota</taxon>
        <taxon>Stenosarchaea group</taxon>
        <taxon>Halobacteria</taxon>
        <taxon>Halobacteriales</taxon>
        <taxon>Natrialbaceae</taxon>
        <taxon>Natronococcus</taxon>
    </lineage>
</organism>
<dbReference type="Gene3D" id="3.30.70.100">
    <property type="match status" value="1"/>
</dbReference>
<reference evidence="4" key="1">
    <citation type="submission" date="2017-11" db="EMBL/GenBank/DDBJ databases">
        <authorList>
            <person name="Kajale S.C."/>
            <person name="Sharma A."/>
        </authorList>
    </citation>
    <scope>NUCLEOTIDE SEQUENCE</scope>
    <source>
        <strain evidence="4">LS1_42</strain>
    </source>
</reference>
<dbReference type="Pfam" id="PF00403">
    <property type="entry name" value="HMA"/>
    <property type="match status" value="1"/>
</dbReference>
<evidence type="ECO:0000259" key="3">
    <source>
        <dbReference type="PROSITE" id="PS50846"/>
    </source>
</evidence>
<dbReference type="InterPro" id="IPR036163">
    <property type="entry name" value="HMA_dom_sf"/>
</dbReference>
<dbReference type="Proteomes" id="UP000766904">
    <property type="component" value="Unassembled WGS sequence"/>
</dbReference>
<dbReference type="OrthoDB" id="383675at2157"/>
<dbReference type="SUPFAM" id="SSF55008">
    <property type="entry name" value="HMA, heavy metal-associated domain"/>
    <property type="match status" value="1"/>
</dbReference>
<accession>A0A8J8TNB9</accession>
<evidence type="ECO:0000256" key="2">
    <source>
        <dbReference type="SAM" id="MobiDB-lite"/>
    </source>
</evidence>
<feature type="domain" description="HMA" evidence="3">
    <location>
        <begin position="1"/>
        <end position="57"/>
    </location>
</feature>
<feature type="region of interest" description="Disordered" evidence="2">
    <location>
        <begin position="64"/>
        <end position="84"/>
    </location>
</feature>
<name>A0A8J8TNB9_9EURY</name>
<dbReference type="AlphaFoldDB" id="A0A8J8TNB9"/>
<evidence type="ECO:0000313" key="5">
    <source>
        <dbReference type="Proteomes" id="UP000766904"/>
    </source>
</evidence>
<protein>
    <recommendedName>
        <fullName evidence="3">HMA domain-containing protein</fullName>
    </recommendedName>
</protein>
<comment type="caution">
    <text evidence="4">The sequence shown here is derived from an EMBL/GenBank/DDBJ whole genome shotgun (WGS) entry which is preliminary data.</text>
</comment>
<evidence type="ECO:0000313" key="4">
    <source>
        <dbReference type="EMBL" id="TYL36501.1"/>
    </source>
</evidence>
<dbReference type="EMBL" id="PHNJ01000017">
    <property type="protein sequence ID" value="TYL36501.1"/>
    <property type="molecule type" value="Genomic_DNA"/>
</dbReference>
<sequence>MTCTTCASSIEERLEDVVGVEEASVNFGTERAEVRHDPDVSVDQFTDAVESAGYDVRDASVEDELAAEEADAERRDHRQLAIRA</sequence>
<keyword evidence="1" id="KW-0479">Metal-binding</keyword>
<feature type="compositionally biased region" description="Basic and acidic residues" evidence="2">
    <location>
        <begin position="72"/>
        <end position="84"/>
    </location>
</feature>
<dbReference type="GO" id="GO:0046872">
    <property type="term" value="F:metal ion binding"/>
    <property type="evidence" value="ECO:0007669"/>
    <property type="project" value="UniProtKB-KW"/>
</dbReference>
<dbReference type="CDD" id="cd00371">
    <property type="entry name" value="HMA"/>
    <property type="match status" value="1"/>
</dbReference>
<keyword evidence="5" id="KW-1185">Reference proteome</keyword>
<dbReference type="PROSITE" id="PS50846">
    <property type="entry name" value="HMA_2"/>
    <property type="match status" value="1"/>
</dbReference>
<gene>
    <name evidence="4" type="ORF">CV102_22015</name>
</gene>
<evidence type="ECO:0000256" key="1">
    <source>
        <dbReference type="ARBA" id="ARBA00022723"/>
    </source>
</evidence>
<dbReference type="FunFam" id="3.30.70.100:FF:000001">
    <property type="entry name" value="ATPase copper transporting beta"/>
    <property type="match status" value="1"/>
</dbReference>
<proteinExistence type="predicted"/>